<evidence type="ECO:0000313" key="2">
    <source>
        <dbReference type="EMBL" id="MPC52059.1"/>
    </source>
</evidence>
<feature type="compositionally biased region" description="Basic and acidic residues" evidence="1">
    <location>
        <begin position="51"/>
        <end position="60"/>
    </location>
</feature>
<proteinExistence type="predicted"/>
<protein>
    <submittedName>
        <fullName evidence="2">Uncharacterized protein</fullName>
    </submittedName>
</protein>
<name>A0A5B7G394_PORTR</name>
<evidence type="ECO:0000313" key="3">
    <source>
        <dbReference type="Proteomes" id="UP000324222"/>
    </source>
</evidence>
<gene>
    <name evidence="2" type="ORF">E2C01_045919</name>
</gene>
<dbReference type="Proteomes" id="UP000324222">
    <property type="component" value="Unassembled WGS sequence"/>
</dbReference>
<organism evidence="2 3">
    <name type="scientific">Portunus trituberculatus</name>
    <name type="common">Swimming crab</name>
    <name type="synonym">Neptunus trituberculatus</name>
    <dbReference type="NCBI Taxonomy" id="210409"/>
    <lineage>
        <taxon>Eukaryota</taxon>
        <taxon>Metazoa</taxon>
        <taxon>Ecdysozoa</taxon>
        <taxon>Arthropoda</taxon>
        <taxon>Crustacea</taxon>
        <taxon>Multicrustacea</taxon>
        <taxon>Malacostraca</taxon>
        <taxon>Eumalacostraca</taxon>
        <taxon>Eucarida</taxon>
        <taxon>Decapoda</taxon>
        <taxon>Pleocyemata</taxon>
        <taxon>Brachyura</taxon>
        <taxon>Eubrachyura</taxon>
        <taxon>Portunoidea</taxon>
        <taxon>Portunidae</taxon>
        <taxon>Portuninae</taxon>
        <taxon>Portunus</taxon>
    </lineage>
</organism>
<keyword evidence="3" id="KW-1185">Reference proteome</keyword>
<dbReference type="EMBL" id="VSRR010010599">
    <property type="protein sequence ID" value="MPC52059.1"/>
    <property type="molecule type" value="Genomic_DNA"/>
</dbReference>
<dbReference type="AlphaFoldDB" id="A0A5B7G394"/>
<comment type="caution">
    <text evidence="2">The sequence shown here is derived from an EMBL/GenBank/DDBJ whole genome shotgun (WGS) entry which is preliminary data.</text>
</comment>
<accession>A0A5B7G394</accession>
<reference evidence="2 3" key="1">
    <citation type="submission" date="2019-05" db="EMBL/GenBank/DDBJ databases">
        <title>Another draft genome of Portunus trituberculatus and its Hox gene families provides insights of decapod evolution.</title>
        <authorList>
            <person name="Jeong J.-H."/>
            <person name="Song I."/>
            <person name="Kim S."/>
            <person name="Choi T."/>
            <person name="Kim D."/>
            <person name="Ryu S."/>
            <person name="Kim W."/>
        </authorList>
    </citation>
    <scope>NUCLEOTIDE SEQUENCE [LARGE SCALE GENOMIC DNA]</scope>
    <source>
        <tissue evidence="2">Muscle</tissue>
    </source>
</reference>
<evidence type="ECO:0000256" key="1">
    <source>
        <dbReference type="SAM" id="MobiDB-lite"/>
    </source>
</evidence>
<feature type="region of interest" description="Disordered" evidence="1">
    <location>
        <begin position="34"/>
        <end position="60"/>
    </location>
</feature>
<sequence>MSEWPQMEQSTNSYVRPTHTISITMYRLAAHTAHTAPTSLTRPVYLGSDGDGERNGRGTG</sequence>